<proteinExistence type="predicted"/>
<keyword evidence="2" id="KW-1185">Reference proteome</keyword>
<evidence type="ECO:0000313" key="2">
    <source>
        <dbReference type="Proteomes" id="UP001234297"/>
    </source>
</evidence>
<name>A0ACC2LYH7_PERAE</name>
<comment type="caution">
    <text evidence="1">The sequence shown here is derived from an EMBL/GenBank/DDBJ whole genome shotgun (WGS) entry which is preliminary data.</text>
</comment>
<dbReference type="Proteomes" id="UP001234297">
    <property type="component" value="Chromosome 3"/>
</dbReference>
<dbReference type="EMBL" id="CM056811">
    <property type="protein sequence ID" value="KAJ8638253.1"/>
    <property type="molecule type" value="Genomic_DNA"/>
</dbReference>
<protein>
    <submittedName>
        <fullName evidence="1">Uncharacterized protein</fullName>
    </submittedName>
</protein>
<reference evidence="1 2" key="1">
    <citation type="journal article" date="2022" name="Hortic Res">
        <title>A haplotype resolved chromosomal level avocado genome allows analysis of novel avocado genes.</title>
        <authorList>
            <person name="Nath O."/>
            <person name="Fletcher S.J."/>
            <person name="Hayward A."/>
            <person name="Shaw L.M."/>
            <person name="Masouleh A.K."/>
            <person name="Furtado A."/>
            <person name="Henry R.J."/>
            <person name="Mitter N."/>
        </authorList>
    </citation>
    <scope>NUCLEOTIDE SEQUENCE [LARGE SCALE GENOMIC DNA]</scope>
    <source>
        <strain evidence="2">cv. Hass</strain>
    </source>
</reference>
<accession>A0ACC2LYH7</accession>
<evidence type="ECO:0000313" key="1">
    <source>
        <dbReference type="EMBL" id="KAJ8638253.1"/>
    </source>
</evidence>
<organism evidence="1 2">
    <name type="scientific">Persea americana</name>
    <name type="common">Avocado</name>
    <dbReference type="NCBI Taxonomy" id="3435"/>
    <lineage>
        <taxon>Eukaryota</taxon>
        <taxon>Viridiplantae</taxon>
        <taxon>Streptophyta</taxon>
        <taxon>Embryophyta</taxon>
        <taxon>Tracheophyta</taxon>
        <taxon>Spermatophyta</taxon>
        <taxon>Magnoliopsida</taxon>
        <taxon>Magnoliidae</taxon>
        <taxon>Laurales</taxon>
        <taxon>Lauraceae</taxon>
        <taxon>Persea</taxon>
    </lineage>
</organism>
<sequence length="160" mass="17958">MSNNEVYSIGDVPFSWENSPGICKVSHKEHLMCVGHEALKLPPPPCPTKKPKFLVQDLQSPLPPCTFQSPLIRASRKRLEKEDPFLAAYMECTKNVAKSKLSNDDNIGGGHRAWKSISMFSCKHSCGVRDDSSVRIAYIPSLPTQLSRRDIRDSELWTSD</sequence>
<gene>
    <name evidence="1" type="ORF">MRB53_012520</name>
</gene>